<dbReference type="InterPro" id="IPR006266">
    <property type="entry name" value="UMP_CMP_kinase"/>
</dbReference>
<evidence type="ECO:0000256" key="9">
    <source>
        <dbReference type="HAMAP-Rule" id="MF_03172"/>
    </source>
</evidence>
<dbReference type="SUPFAM" id="SSF52540">
    <property type="entry name" value="P-loop containing nucleoside triphosphate hydrolases"/>
    <property type="match status" value="1"/>
</dbReference>
<keyword evidence="6 9" id="KW-0665">Pyrimidine biosynthesis</keyword>
<keyword evidence="3 9" id="KW-0547">Nucleotide-binding</keyword>
<dbReference type="InterPro" id="IPR000850">
    <property type="entry name" value="Adenylat/UMP-CMP_kin"/>
</dbReference>
<dbReference type="EMBL" id="KQ964456">
    <property type="protein sequence ID" value="KXN72281.1"/>
    <property type="molecule type" value="Genomic_DNA"/>
</dbReference>
<feature type="binding site" evidence="9">
    <location>
        <position position="144"/>
    </location>
    <ligand>
        <name>a ribonucleoside 5'-phosphate</name>
        <dbReference type="ChEBI" id="CHEBI:58043"/>
    </ligand>
</feature>
<name>A0A137PBG3_CONC2</name>
<dbReference type="EC" id="2.7.4.14" evidence="9"/>
<protein>
    <recommendedName>
        <fullName evidence="9">Uridylate kinase</fullName>
        <shortName evidence="9">UK</shortName>
        <ecNumber evidence="9">2.7.4.14</ecNumber>
    </recommendedName>
    <alternativeName>
        <fullName evidence="9">ATP:UMP phosphotransferase</fullName>
    </alternativeName>
    <alternativeName>
        <fullName evidence="9">Deoxycytidylate kinase</fullName>
        <shortName evidence="9">CK</shortName>
        <shortName evidence="9">dCMP kinase</shortName>
    </alternativeName>
    <alternativeName>
        <fullName evidence="9">Uridine monophosphate kinase</fullName>
        <shortName evidence="9">UMP kinase</shortName>
        <shortName evidence="9">UMPK</shortName>
    </alternativeName>
</protein>
<comment type="subunit">
    <text evidence="9">Monomer.</text>
</comment>
<dbReference type="CDD" id="cd01428">
    <property type="entry name" value="ADK"/>
    <property type="match status" value="1"/>
</dbReference>
<keyword evidence="5 9" id="KW-0067">ATP-binding</keyword>
<dbReference type="PRINTS" id="PR00094">
    <property type="entry name" value="ADENYLTKNASE"/>
</dbReference>
<dbReference type="STRING" id="796925.A0A137PBG3"/>
<comment type="catalytic activity">
    <reaction evidence="8 9">
        <text>UMP + ATP = UDP + ADP</text>
        <dbReference type="Rhea" id="RHEA:24400"/>
        <dbReference type="ChEBI" id="CHEBI:30616"/>
        <dbReference type="ChEBI" id="CHEBI:57865"/>
        <dbReference type="ChEBI" id="CHEBI:58223"/>
        <dbReference type="ChEBI" id="CHEBI:456216"/>
        <dbReference type="EC" id="2.7.4.14"/>
    </reaction>
</comment>
<dbReference type="PANTHER" id="PTHR23359">
    <property type="entry name" value="NUCLEOTIDE KINASE"/>
    <property type="match status" value="1"/>
</dbReference>
<dbReference type="HAMAP" id="MF_03172">
    <property type="entry name" value="Adenylate_kinase_UMP_CMP_kin"/>
    <property type="match status" value="1"/>
</dbReference>
<comment type="domain">
    <text evidence="9">Consists of three domains, a large central CORE domain and two small peripheral domains, NMPbind and LID, which undergo movements during catalysis. The LID domain closes over the site of phosphoryl transfer upon ATP binding. Assembling and dissambling the active center during each catalytic cycle provides an effective means to prevent ATP hydrolysis.</text>
</comment>
<sequence length="189" mass="21255">MSDKVIIFVLGGPGSGKGTQSAKLVDEFQFHHISAGDLLREEVKQPNSQYGETISNCMKDGLLVPLEITINLLKNELDKSTNTKFLVDGFPRELDQAKEFESLIGEPSHVLYFSCSEEVMLERLLERGKTSGRSDDNEESIQKRFVTFKETSLPVIDYYKEKGKVSEILCEQSPDEVYQNTRQAVISLG</sequence>
<dbReference type="Pfam" id="PF00406">
    <property type="entry name" value="ADK"/>
    <property type="match status" value="1"/>
</dbReference>
<organism evidence="10 11">
    <name type="scientific">Conidiobolus coronatus (strain ATCC 28846 / CBS 209.66 / NRRL 28638)</name>
    <name type="common">Delacroixia coronata</name>
    <dbReference type="NCBI Taxonomy" id="796925"/>
    <lineage>
        <taxon>Eukaryota</taxon>
        <taxon>Fungi</taxon>
        <taxon>Fungi incertae sedis</taxon>
        <taxon>Zoopagomycota</taxon>
        <taxon>Entomophthoromycotina</taxon>
        <taxon>Entomophthoromycetes</taxon>
        <taxon>Entomophthorales</taxon>
        <taxon>Ancylistaceae</taxon>
        <taxon>Conidiobolus</taxon>
    </lineage>
</organism>
<gene>
    <name evidence="10" type="ORF">CONCODRAFT_75292</name>
</gene>
<feature type="binding site" evidence="9">
    <location>
        <position position="96"/>
    </location>
    <ligand>
        <name>a ribonucleoside 5'-phosphate</name>
        <dbReference type="ChEBI" id="CHEBI:58043"/>
    </ligand>
</feature>
<keyword evidence="7 9" id="KW-0539">Nucleus</keyword>
<keyword evidence="1 9" id="KW-0963">Cytoplasm</keyword>
<feature type="binding site" evidence="9">
    <location>
        <position position="172"/>
    </location>
    <ligand>
        <name>ATP</name>
        <dbReference type="ChEBI" id="CHEBI:30616"/>
    </ligand>
</feature>
<keyword evidence="2 9" id="KW-0808">Transferase</keyword>
<dbReference type="OMA" id="MIEEHMR"/>
<comment type="subcellular location">
    <subcellularLocation>
        <location evidence="9">Cytoplasm</location>
    </subcellularLocation>
    <subcellularLocation>
        <location evidence="9">Nucleus</location>
    </subcellularLocation>
    <text evidence="9">Predominantly cytoplasmic.</text>
</comment>
<dbReference type="GO" id="GO:0005524">
    <property type="term" value="F:ATP binding"/>
    <property type="evidence" value="ECO:0007669"/>
    <property type="project" value="UniProtKB-KW"/>
</dbReference>
<evidence type="ECO:0000256" key="3">
    <source>
        <dbReference type="ARBA" id="ARBA00022741"/>
    </source>
</evidence>
<feature type="region of interest" description="NMPbind" evidence="9">
    <location>
        <begin position="34"/>
        <end position="64"/>
    </location>
</feature>
<dbReference type="GO" id="GO:0033862">
    <property type="term" value="F:UMP kinase activity"/>
    <property type="evidence" value="ECO:0007669"/>
    <property type="project" value="RHEA"/>
</dbReference>
<evidence type="ECO:0000256" key="6">
    <source>
        <dbReference type="ARBA" id="ARBA00022975"/>
    </source>
</evidence>
<dbReference type="InterPro" id="IPR027417">
    <property type="entry name" value="P-loop_NTPase"/>
</dbReference>
<comment type="cofactor">
    <cofactor evidence="9">
        <name>Mg(2+)</name>
        <dbReference type="ChEBI" id="CHEBI:18420"/>
    </cofactor>
    <text evidence="9">Binds 1 Mg(2+) ion per monomer.</text>
</comment>
<comment type="similarity">
    <text evidence="9">Belongs to the adenylate kinase family. UMP-CMP kinase subfamily.</text>
</comment>
<dbReference type="NCBIfam" id="TIGR01359">
    <property type="entry name" value="UMP_CMP_kin_fam"/>
    <property type="match status" value="1"/>
</dbReference>
<comment type="function">
    <text evidence="9">Catalyzes the phosphorylation of pyrimidine nucleoside monophosphates at the expense of ATP. Plays an important role in de novo pyrimidine nucleotide biosynthesis. Has preference for UMP and dUMP as phosphate acceptors, but can also use CMP, dCMP and AMP.</text>
</comment>
<dbReference type="GO" id="GO:0005634">
    <property type="term" value="C:nucleus"/>
    <property type="evidence" value="ECO:0007669"/>
    <property type="project" value="UniProtKB-SubCell"/>
</dbReference>
<evidence type="ECO:0000256" key="4">
    <source>
        <dbReference type="ARBA" id="ARBA00022777"/>
    </source>
</evidence>
<evidence type="ECO:0000313" key="11">
    <source>
        <dbReference type="Proteomes" id="UP000070444"/>
    </source>
</evidence>
<dbReference type="OrthoDB" id="442176at2759"/>
<feature type="binding site" evidence="9">
    <location>
        <begin position="14"/>
        <end position="19"/>
    </location>
    <ligand>
        <name>ATP</name>
        <dbReference type="ChEBI" id="CHEBI:30616"/>
    </ligand>
</feature>
<feature type="binding site" evidence="9">
    <location>
        <position position="127"/>
    </location>
    <ligand>
        <name>ATP</name>
        <dbReference type="ChEBI" id="CHEBI:30616"/>
    </ligand>
</feature>
<dbReference type="PROSITE" id="PS00113">
    <property type="entry name" value="ADENYLATE_KINASE"/>
    <property type="match status" value="1"/>
</dbReference>
<proteinExistence type="inferred from homology"/>
<dbReference type="Proteomes" id="UP000070444">
    <property type="component" value="Unassembled WGS sequence"/>
</dbReference>
<feature type="binding site" evidence="9">
    <location>
        <begin position="62"/>
        <end position="64"/>
    </location>
    <ligand>
        <name>a ribonucleoside 5'-phosphate</name>
        <dbReference type="ChEBI" id="CHEBI:58043"/>
    </ligand>
</feature>
<evidence type="ECO:0000256" key="2">
    <source>
        <dbReference type="ARBA" id="ARBA00022679"/>
    </source>
</evidence>
<evidence type="ECO:0000256" key="5">
    <source>
        <dbReference type="ARBA" id="ARBA00022840"/>
    </source>
</evidence>
<feature type="region of interest" description="LID" evidence="9">
    <location>
        <begin position="126"/>
        <end position="136"/>
    </location>
</feature>
<reference evidence="10 11" key="1">
    <citation type="journal article" date="2015" name="Genome Biol. Evol.">
        <title>Phylogenomic analyses indicate that early fungi evolved digesting cell walls of algal ancestors of land plants.</title>
        <authorList>
            <person name="Chang Y."/>
            <person name="Wang S."/>
            <person name="Sekimoto S."/>
            <person name="Aerts A.L."/>
            <person name="Choi C."/>
            <person name="Clum A."/>
            <person name="LaButti K.M."/>
            <person name="Lindquist E.A."/>
            <person name="Yee Ngan C."/>
            <person name="Ohm R.A."/>
            <person name="Salamov A.A."/>
            <person name="Grigoriev I.V."/>
            <person name="Spatafora J.W."/>
            <person name="Berbee M.L."/>
        </authorList>
    </citation>
    <scope>NUCLEOTIDE SEQUENCE [LARGE SCALE GENOMIC DNA]</scope>
    <source>
        <strain evidence="10 11">NRRL 28638</strain>
    </source>
</reference>
<dbReference type="Gene3D" id="3.40.50.300">
    <property type="entry name" value="P-loop containing nucleotide triphosphate hydrolases"/>
    <property type="match status" value="1"/>
</dbReference>
<dbReference type="GO" id="GO:0006221">
    <property type="term" value="P:pyrimidine nucleotide biosynthetic process"/>
    <property type="evidence" value="ECO:0007669"/>
    <property type="project" value="UniProtKB-UniRule"/>
</dbReference>
<dbReference type="FunFam" id="3.40.50.300:FF:000315">
    <property type="entry name" value="Adenylate kinase 1"/>
    <property type="match status" value="1"/>
</dbReference>
<keyword evidence="11" id="KW-1185">Reference proteome</keyword>
<evidence type="ECO:0000256" key="1">
    <source>
        <dbReference type="ARBA" id="ARBA00022490"/>
    </source>
</evidence>
<feature type="binding site" evidence="9">
    <location>
        <position position="133"/>
    </location>
    <ligand>
        <name>a ribonucleoside 5'-phosphate</name>
        <dbReference type="ChEBI" id="CHEBI:58043"/>
    </ligand>
</feature>
<evidence type="ECO:0000313" key="10">
    <source>
        <dbReference type="EMBL" id="KXN72281.1"/>
    </source>
</evidence>
<accession>A0A137PBG3</accession>
<evidence type="ECO:0000256" key="7">
    <source>
        <dbReference type="ARBA" id="ARBA00023242"/>
    </source>
</evidence>
<feature type="binding site" evidence="9">
    <location>
        <begin position="89"/>
        <end position="92"/>
    </location>
    <ligand>
        <name>a ribonucleoside 5'-phosphate</name>
        <dbReference type="ChEBI" id="CHEBI:58043"/>
    </ligand>
</feature>
<dbReference type="HAMAP" id="MF_00235">
    <property type="entry name" value="Adenylate_kinase_Adk"/>
    <property type="match status" value="1"/>
</dbReference>
<keyword evidence="4 9" id="KW-0418">Kinase</keyword>
<dbReference type="InterPro" id="IPR033690">
    <property type="entry name" value="Adenylat_kinase_CS"/>
</dbReference>
<evidence type="ECO:0000256" key="8">
    <source>
        <dbReference type="ARBA" id="ARBA00048116"/>
    </source>
</evidence>
<dbReference type="GO" id="GO:0006207">
    <property type="term" value="P:'de novo' pyrimidine nucleobase biosynthetic process"/>
    <property type="evidence" value="ECO:0007669"/>
    <property type="project" value="InterPro"/>
</dbReference>
<dbReference type="GO" id="GO:0005737">
    <property type="term" value="C:cytoplasm"/>
    <property type="evidence" value="ECO:0007669"/>
    <property type="project" value="UniProtKB-SubCell"/>
</dbReference>
<feature type="binding site" evidence="9">
    <location>
        <position position="40"/>
    </location>
    <ligand>
        <name>a ribonucleoside 5'-phosphate</name>
        <dbReference type="ChEBI" id="CHEBI:58043"/>
    </ligand>
</feature>
<dbReference type="AlphaFoldDB" id="A0A137PBG3"/>